<dbReference type="AlphaFoldDB" id="B6AH96"/>
<dbReference type="Proteomes" id="UP000001460">
    <property type="component" value="Unassembled WGS sequence"/>
</dbReference>
<reference evidence="1" key="1">
    <citation type="submission" date="2008-06" db="EMBL/GenBank/DDBJ databases">
        <authorList>
            <person name="Lorenzi H."/>
            <person name="Inman J."/>
            <person name="Miller J."/>
            <person name="Schobel S."/>
            <person name="Amedeo P."/>
            <person name="Caler E.V."/>
            <person name="da Silva J."/>
        </authorList>
    </citation>
    <scope>NUCLEOTIDE SEQUENCE [LARGE SCALE GENOMIC DNA]</scope>
    <source>
        <strain evidence="1">RN66</strain>
    </source>
</reference>
<dbReference type="GeneID" id="6997087"/>
<proteinExistence type="predicted"/>
<keyword evidence="2" id="KW-1185">Reference proteome</keyword>
<accession>B6AH96</accession>
<dbReference type="SUPFAM" id="SSF48371">
    <property type="entry name" value="ARM repeat"/>
    <property type="match status" value="1"/>
</dbReference>
<sequence length="1020" mass="117703">MSNSLTCHAISIICGEEIRYFELSEVTYVNRMKKLYVCVGLHSLIFVKRDLRKVITRGSILYADIEGIYEDTNKNTQLIIFFDNKNNNWIDNKISFACLNRYILCNFLEVAWTTDYIFRTGKYLNLPRYEIDLGALDNDIKVNKKKQKYIKLKVKERFMLLWDSNRGGINNSRRRSKRIVGKIDEETRTELEKLVSKNKSIVSSIPQYPEIKEFNGYRKYEYEGYFFFARKGFENKATQVYYSQTGSYVSFNGVEITIYIYPSLSFHNKKPGITNLGSNKAANKYLPNATSTVGSLQNVALEYIRFLLSSSIDRRYIVYKNNYYSKKMNLSDDISTWIGWEIYLKTSKKAIACILLRRSYIPPTLDSYQDIAITYSCYYDDMKKYNITDRDLLRECRQSADTFSPISQHHTWYLEIVQSQLDTLLYDESSYLWIGSHIKLYPIFRESAKHFLKSILLMLKSANTLVDMELLDDINRLDRSGSSKYDLNSYDIDESKGLPETFEDPLKFINETLVNLPGIDVFSKDKGEKRKLHLFEVRFARYLSFCIDGGLLGARFVLEDLVAAVGLTEPKIDIKLRQVLDYLLHVRSKNIDEPYKQISLVKLLEDPSFVRNYYFIPSVMARFVSSGYCARLVPAGNEILYVEFLANLLVLPMESSFGSKLQLRIAILQQILHATKSPSKHDYYICAIPLIVEILIGDVKINDNIAARYAAACLLNLCFSNDNIKEKMMTCGISYAIIQRLSVRDDDQLTILCLSLAINLTKISSHRRTFISDGILTIVADIFHEEAMYINSQNLLTNILSSSITGEETQDLSPKNEQLDLLSVLLGLIGQLLNEDDVRKLFISKWCIMDYILFLFHELEINIQSSPEIICKLLFCLRQLCISNWAAQFRVGRHCITSLISILSTHINRPKKLDYSEQVYLYYYSYWIANNSIGNSSFQKSLNTQNKVANSQSNNIGDVIYNTLLLLEILTSYHPNCYEMIHNGIEDAIEICSSNYSVDTITTKLNLLKKVINEISYNTS</sequence>
<gene>
    <name evidence="1" type="ORF">CMU_005140</name>
</gene>
<evidence type="ECO:0000313" key="1">
    <source>
        <dbReference type="EMBL" id="EEA07591.1"/>
    </source>
</evidence>
<evidence type="ECO:0000313" key="2">
    <source>
        <dbReference type="Proteomes" id="UP000001460"/>
    </source>
</evidence>
<dbReference type="Gene3D" id="1.25.10.10">
    <property type="entry name" value="Leucine-rich Repeat Variant"/>
    <property type="match status" value="1"/>
</dbReference>
<dbReference type="OrthoDB" id="364513at2759"/>
<protein>
    <submittedName>
        <fullName evidence="1">Uncharacterized protein</fullName>
    </submittedName>
</protein>
<name>B6AH96_CRYMR</name>
<dbReference type="eggNOG" id="ENOG502S33I">
    <property type="taxonomic scope" value="Eukaryota"/>
</dbReference>
<dbReference type="EMBL" id="DS989734">
    <property type="protein sequence ID" value="EEA07591.1"/>
    <property type="molecule type" value="Genomic_DNA"/>
</dbReference>
<dbReference type="InterPro" id="IPR016024">
    <property type="entry name" value="ARM-type_fold"/>
</dbReference>
<dbReference type="InterPro" id="IPR011989">
    <property type="entry name" value="ARM-like"/>
</dbReference>
<dbReference type="RefSeq" id="XP_002141940.1">
    <property type="nucleotide sequence ID" value="XM_002141904.1"/>
</dbReference>
<dbReference type="VEuPathDB" id="CryptoDB:CMU_005140"/>
<organism evidence="1 2">
    <name type="scientific">Cryptosporidium muris (strain RN66)</name>
    <dbReference type="NCBI Taxonomy" id="441375"/>
    <lineage>
        <taxon>Eukaryota</taxon>
        <taxon>Sar</taxon>
        <taxon>Alveolata</taxon>
        <taxon>Apicomplexa</taxon>
        <taxon>Conoidasida</taxon>
        <taxon>Coccidia</taxon>
        <taxon>Eucoccidiorida</taxon>
        <taxon>Eimeriorina</taxon>
        <taxon>Cryptosporidiidae</taxon>
        <taxon>Cryptosporidium</taxon>
    </lineage>
</organism>